<reference evidence="2 3" key="1">
    <citation type="submission" date="2019-07" db="EMBL/GenBank/DDBJ databases">
        <title>Whole genome shotgun sequence of Reyranella soli NBRC 108950.</title>
        <authorList>
            <person name="Hosoyama A."/>
            <person name="Uohara A."/>
            <person name="Ohji S."/>
            <person name="Ichikawa N."/>
        </authorList>
    </citation>
    <scope>NUCLEOTIDE SEQUENCE [LARGE SCALE GENOMIC DNA]</scope>
    <source>
        <strain evidence="2 3">NBRC 108950</strain>
    </source>
</reference>
<dbReference type="PANTHER" id="PTHR43844:SF1">
    <property type="entry name" value="METHIONINE SYNTHASE"/>
    <property type="match status" value="1"/>
</dbReference>
<dbReference type="PROSITE" id="PS51257">
    <property type="entry name" value="PROKAR_LIPOPROTEIN"/>
    <property type="match status" value="1"/>
</dbReference>
<sequence length="385" mass="42357">MRRTELLGLRVDQVGSLLRPASLISSFLSCAKGDITLSALDVLVEQAIRDVVARQQAIGFPIVTDGEFGRINWHVSFSQIEGWALDEASWRSFLANPAMRHEHERANTLGADAVQSYKTPATSRLRLLSNFPLGEYRRLAAVATTPGKAMLMGPDRVSQMCDLPASKPAYDSADAFLADVVAIQSRMVGELVEAGCPYVQLDEPSYTGYVDRATLERMRANGEDPMANLRRAVKASNAVVADHASKAVFGIHICRGNRASMWHREGTYDGIAEELFSTLRFDRLLLEYDTARAGGFEPLRFVPKGPLGQAPVVVLGLVTTKTGEVETVDALLRRIEEASRFLDVGQLALSPQCGFASGMSGNDLSHDQQWRKLEVILETARRVWH</sequence>
<accession>A0A512NHB1</accession>
<gene>
    <name evidence="2" type="ORF">RSO01_54870</name>
</gene>
<dbReference type="SUPFAM" id="SSF51726">
    <property type="entry name" value="UROD/MetE-like"/>
    <property type="match status" value="1"/>
</dbReference>
<protein>
    <submittedName>
        <fullName evidence="2">5-methyltetrahydropteroyltriglutamate--homocystei ne S-methyltransferase</fullName>
    </submittedName>
</protein>
<evidence type="ECO:0000259" key="1">
    <source>
        <dbReference type="Pfam" id="PF01717"/>
    </source>
</evidence>
<dbReference type="CDD" id="cd03311">
    <property type="entry name" value="CIMS_C_terminal_like"/>
    <property type="match status" value="1"/>
</dbReference>
<keyword evidence="2" id="KW-0489">Methyltransferase</keyword>
<dbReference type="OrthoDB" id="6430685at2"/>
<dbReference type="PANTHER" id="PTHR43844">
    <property type="entry name" value="METHIONINE SYNTHASE"/>
    <property type="match status" value="1"/>
</dbReference>
<dbReference type="Pfam" id="PF01717">
    <property type="entry name" value="Meth_synt_2"/>
    <property type="match status" value="1"/>
</dbReference>
<dbReference type="InterPro" id="IPR002629">
    <property type="entry name" value="Met_Synth_C/arc"/>
</dbReference>
<dbReference type="AlphaFoldDB" id="A0A512NHB1"/>
<evidence type="ECO:0000313" key="2">
    <source>
        <dbReference type="EMBL" id="GEP58321.1"/>
    </source>
</evidence>
<dbReference type="Gene3D" id="3.20.20.210">
    <property type="match status" value="1"/>
</dbReference>
<dbReference type="GO" id="GO:0009086">
    <property type="term" value="P:methionine biosynthetic process"/>
    <property type="evidence" value="ECO:0007669"/>
    <property type="project" value="InterPro"/>
</dbReference>
<evidence type="ECO:0000313" key="3">
    <source>
        <dbReference type="Proteomes" id="UP000321058"/>
    </source>
</evidence>
<dbReference type="RefSeq" id="WP_147153444.1">
    <property type="nucleotide sequence ID" value="NZ_BKAJ01000098.1"/>
</dbReference>
<dbReference type="GO" id="GO:0032259">
    <property type="term" value="P:methylation"/>
    <property type="evidence" value="ECO:0007669"/>
    <property type="project" value="UniProtKB-KW"/>
</dbReference>
<keyword evidence="3" id="KW-1185">Reference proteome</keyword>
<dbReference type="Proteomes" id="UP000321058">
    <property type="component" value="Unassembled WGS sequence"/>
</dbReference>
<comment type="caution">
    <text evidence="2">The sequence shown here is derived from an EMBL/GenBank/DDBJ whole genome shotgun (WGS) entry which is preliminary data.</text>
</comment>
<dbReference type="GO" id="GO:0008270">
    <property type="term" value="F:zinc ion binding"/>
    <property type="evidence" value="ECO:0007669"/>
    <property type="project" value="InterPro"/>
</dbReference>
<keyword evidence="2" id="KW-0808">Transferase</keyword>
<dbReference type="InterPro" id="IPR038071">
    <property type="entry name" value="UROD/MetE-like_sf"/>
</dbReference>
<proteinExistence type="predicted"/>
<dbReference type="GO" id="GO:0003871">
    <property type="term" value="F:5-methyltetrahydropteroyltriglutamate-homocysteine S-methyltransferase activity"/>
    <property type="evidence" value="ECO:0007669"/>
    <property type="project" value="InterPro"/>
</dbReference>
<name>A0A512NHB1_9HYPH</name>
<feature type="domain" description="Cobalamin-independent methionine synthase MetE C-terminal/archaeal" evidence="1">
    <location>
        <begin position="32"/>
        <end position="356"/>
    </location>
</feature>
<dbReference type="EMBL" id="BKAJ01000098">
    <property type="protein sequence ID" value="GEP58321.1"/>
    <property type="molecule type" value="Genomic_DNA"/>
</dbReference>
<organism evidence="2 3">
    <name type="scientific">Reyranella soli</name>
    <dbReference type="NCBI Taxonomy" id="1230389"/>
    <lineage>
        <taxon>Bacteria</taxon>
        <taxon>Pseudomonadati</taxon>
        <taxon>Pseudomonadota</taxon>
        <taxon>Alphaproteobacteria</taxon>
        <taxon>Hyphomicrobiales</taxon>
        <taxon>Reyranellaceae</taxon>
        <taxon>Reyranella</taxon>
    </lineage>
</organism>